<gene>
    <name evidence="4 7" type="primary">erpA</name>
    <name evidence="7" type="ORF">I6G66_23895</name>
    <name evidence="6" type="ORF">SGN30_27145</name>
</gene>
<dbReference type="GeneID" id="94690034"/>
<comment type="subunit">
    <text evidence="4">Homodimer.</text>
</comment>
<dbReference type="InterPro" id="IPR035903">
    <property type="entry name" value="HesB-like_dom_sf"/>
</dbReference>
<keyword evidence="2 4" id="KW-0408">Iron</keyword>
<dbReference type="GO" id="GO:0051537">
    <property type="term" value="F:2 iron, 2 sulfur cluster binding"/>
    <property type="evidence" value="ECO:0007669"/>
    <property type="project" value="TreeGrafter"/>
</dbReference>
<dbReference type="NCBIfam" id="NF010147">
    <property type="entry name" value="PRK13623.1"/>
    <property type="match status" value="1"/>
</dbReference>
<name>A0A087ELK7_DELAC</name>
<evidence type="ECO:0000256" key="4">
    <source>
        <dbReference type="HAMAP-Rule" id="MF_01380"/>
    </source>
</evidence>
<accession>A0A087ELK7</accession>
<protein>
    <recommendedName>
        <fullName evidence="4">Putative iron-sulfur cluster insertion protein ErpA</fullName>
    </recommendedName>
</protein>
<dbReference type="InterPro" id="IPR000361">
    <property type="entry name" value="ATAP_core_dom"/>
</dbReference>
<dbReference type="PANTHER" id="PTHR43011:SF1">
    <property type="entry name" value="IRON-SULFUR CLUSTER ASSEMBLY 2 HOMOLOG, MITOCHONDRIAL"/>
    <property type="match status" value="1"/>
</dbReference>
<dbReference type="EMBL" id="JAWWMZ010000015">
    <property type="protein sequence ID" value="MDX4957108.1"/>
    <property type="molecule type" value="Genomic_DNA"/>
</dbReference>
<organism evidence="7 8">
    <name type="scientific">Delftia acidovorans</name>
    <name type="common">Pseudomonas acidovorans</name>
    <name type="synonym">Comamonas acidovorans</name>
    <dbReference type="NCBI Taxonomy" id="80866"/>
    <lineage>
        <taxon>Bacteria</taxon>
        <taxon>Pseudomonadati</taxon>
        <taxon>Pseudomonadota</taxon>
        <taxon>Betaproteobacteria</taxon>
        <taxon>Burkholderiales</taxon>
        <taxon>Comamonadaceae</taxon>
        <taxon>Delftia</taxon>
    </lineage>
</organism>
<comment type="function">
    <text evidence="4">Required for insertion of 4Fe-4S clusters.</text>
</comment>
<proteinExistence type="inferred from homology"/>
<dbReference type="GO" id="GO:0005506">
    <property type="term" value="F:iron ion binding"/>
    <property type="evidence" value="ECO:0007669"/>
    <property type="project" value="UniProtKB-UniRule"/>
</dbReference>
<evidence type="ECO:0000313" key="8">
    <source>
        <dbReference type="Proteomes" id="UP000594778"/>
    </source>
</evidence>
<evidence type="ECO:0000313" key="6">
    <source>
        <dbReference type="EMBL" id="MDX4957108.1"/>
    </source>
</evidence>
<dbReference type="SUPFAM" id="SSF89360">
    <property type="entry name" value="HesB-like domain"/>
    <property type="match status" value="1"/>
</dbReference>
<keyword evidence="1 4" id="KW-0479">Metal-binding</keyword>
<evidence type="ECO:0000313" key="7">
    <source>
        <dbReference type="EMBL" id="QPS07293.1"/>
    </source>
</evidence>
<feature type="binding site" evidence="4">
    <location>
        <position position="52"/>
    </location>
    <ligand>
        <name>iron-sulfur cluster</name>
        <dbReference type="ChEBI" id="CHEBI:30408"/>
    </ligand>
</feature>
<reference evidence="7 8" key="1">
    <citation type="submission" date="2020-12" db="EMBL/GenBank/DDBJ databases">
        <title>FDA dAtabase for Regulatory Grade micrObial Sequences (FDA-ARGOS): Supporting development and validation of Infectious Disease Dx tests.</title>
        <authorList>
            <person name="Sproer C."/>
            <person name="Gronow S."/>
            <person name="Severitt S."/>
            <person name="Schroder I."/>
            <person name="Tallon L."/>
            <person name="Sadzewicz L."/>
            <person name="Zhao X."/>
            <person name="Boylan J."/>
            <person name="Ott S."/>
            <person name="Bowen H."/>
            <person name="Vavikolanu K."/>
            <person name="Mehta A."/>
            <person name="Aluvathingal J."/>
            <person name="Nadendla S."/>
            <person name="Lowell S."/>
            <person name="Myers T."/>
            <person name="Yan Y."/>
            <person name="Sichtig H."/>
        </authorList>
    </citation>
    <scope>NUCLEOTIDE SEQUENCE [LARGE SCALE GENOMIC DNA]</scope>
    <source>
        <strain evidence="7 8">FDAARGOS_909</strain>
    </source>
</reference>
<evidence type="ECO:0000259" key="5">
    <source>
        <dbReference type="Pfam" id="PF01521"/>
    </source>
</evidence>
<dbReference type="NCBIfam" id="TIGR00049">
    <property type="entry name" value="iron-sulfur cluster assembly accessory protein"/>
    <property type="match status" value="1"/>
</dbReference>
<dbReference type="GO" id="GO:0051539">
    <property type="term" value="F:4 iron, 4 sulfur cluster binding"/>
    <property type="evidence" value="ECO:0007669"/>
    <property type="project" value="TreeGrafter"/>
</dbReference>
<dbReference type="Pfam" id="PF01521">
    <property type="entry name" value="Fe-S_biosyn"/>
    <property type="match status" value="1"/>
</dbReference>
<dbReference type="InterPro" id="IPR017870">
    <property type="entry name" value="FeS_cluster_insertion_CS"/>
</dbReference>
<feature type="domain" description="Core" evidence="5">
    <location>
        <begin position="19"/>
        <end position="119"/>
    </location>
</feature>
<reference evidence="6" key="2">
    <citation type="submission" date="2023-11" db="EMBL/GenBank/DDBJ databases">
        <title>Identification and selenium tolerance of Delftia acidovorans R3-25.</title>
        <authorList>
            <person name="Zhang S."/>
            <person name="Liu Y."/>
            <person name="Guo Y."/>
        </authorList>
    </citation>
    <scope>NUCLEOTIDE SEQUENCE</scope>
    <source>
        <strain evidence="6">R3-25</strain>
    </source>
</reference>
<feature type="binding site" evidence="4">
    <location>
        <position position="116"/>
    </location>
    <ligand>
        <name>iron-sulfur cluster</name>
        <dbReference type="ChEBI" id="CHEBI:30408"/>
    </ligand>
</feature>
<evidence type="ECO:0000256" key="2">
    <source>
        <dbReference type="ARBA" id="ARBA00023004"/>
    </source>
</evidence>
<dbReference type="EMBL" id="CP065668">
    <property type="protein sequence ID" value="QPS07293.1"/>
    <property type="molecule type" value="Genomic_DNA"/>
</dbReference>
<dbReference type="InterPro" id="IPR023063">
    <property type="entry name" value="ErpA_proteobact"/>
</dbReference>
<dbReference type="PANTHER" id="PTHR43011">
    <property type="entry name" value="IRON-SULFUR CLUSTER ASSEMBLY 2 HOMOLOG, MITOCHONDRIAL"/>
    <property type="match status" value="1"/>
</dbReference>
<dbReference type="AlphaFoldDB" id="A0A087ELK7"/>
<evidence type="ECO:0000256" key="1">
    <source>
        <dbReference type="ARBA" id="ARBA00022723"/>
    </source>
</evidence>
<comment type="cofactor">
    <cofactor evidence="4">
        <name>iron-sulfur cluster</name>
        <dbReference type="ChEBI" id="CHEBI:30408"/>
    </cofactor>
    <text evidence="4">Binds 1 iron-sulfur cluster per subunit.</text>
</comment>
<keyword evidence="3 4" id="KW-0411">Iron-sulfur</keyword>
<dbReference type="PROSITE" id="PS01152">
    <property type="entry name" value="HESB"/>
    <property type="match status" value="1"/>
</dbReference>
<dbReference type="Proteomes" id="UP001287445">
    <property type="component" value="Unassembled WGS sequence"/>
</dbReference>
<dbReference type="GO" id="GO:0016226">
    <property type="term" value="P:iron-sulfur cluster assembly"/>
    <property type="evidence" value="ECO:0007669"/>
    <property type="project" value="UniProtKB-UniRule"/>
</dbReference>
<feature type="binding site" evidence="4">
    <location>
        <position position="118"/>
    </location>
    <ligand>
        <name>iron-sulfur cluster</name>
        <dbReference type="ChEBI" id="CHEBI:30408"/>
    </ligand>
</feature>
<comment type="similarity">
    <text evidence="4">Belongs to the HesB/IscA family.</text>
</comment>
<dbReference type="InterPro" id="IPR016092">
    <property type="entry name" value="ATAP"/>
</dbReference>
<dbReference type="HAMAP" id="MF_01380">
    <property type="entry name" value="Fe_S_insert_ErpA"/>
    <property type="match status" value="1"/>
</dbReference>
<dbReference type="RefSeq" id="WP_013800449.1">
    <property type="nucleotide sequence ID" value="NZ_CAGKLB010000016.1"/>
</dbReference>
<dbReference type="FunFam" id="2.60.300.12:FF:000002">
    <property type="entry name" value="Iron-sulfur cluster insertion protein ErpA"/>
    <property type="match status" value="1"/>
</dbReference>
<sequence length="124" mass="13171">MSAVAEITETTTAEMPTPIVFTDSAAAKVADLIAEEGNPDLKLRVFVQGGGCSGFQYGFTFDEITNDDDTTMTKNGVSLLIDAMSYQYLVGAEIDYKEDLQGAQFVIKNPNASTTCGCGSSFSV</sequence>
<dbReference type="Proteomes" id="UP000594778">
    <property type="component" value="Chromosome"/>
</dbReference>
<evidence type="ECO:0000256" key="3">
    <source>
        <dbReference type="ARBA" id="ARBA00023014"/>
    </source>
</evidence>
<dbReference type="Gene3D" id="2.60.300.12">
    <property type="entry name" value="HesB-like domain"/>
    <property type="match status" value="1"/>
</dbReference>